<dbReference type="Proteomes" id="UP000807159">
    <property type="component" value="Chromosome 16"/>
</dbReference>
<proteinExistence type="predicted"/>
<dbReference type="EMBL" id="JACEGQ020000016">
    <property type="protein sequence ID" value="KAH8484618.1"/>
    <property type="molecule type" value="Genomic_DNA"/>
</dbReference>
<evidence type="ECO:0000256" key="8">
    <source>
        <dbReference type="SAM" id="MobiDB-lite"/>
    </source>
</evidence>
<keyword evidence="5 9" id="KW-0472">Membrane</keyword>
<dbReference type="Pfam" id="PF00560">
    <property type="entry name" value="LRR_1"/>
    <property type="match status" value="1"/>
</dbReference>
<dbReference type="PANTHER" id="PTHR48063">
    <property type="entry name" value="LRR RECEPTOR-LIKE KINASE"/>
    <property type="match status" value="1"/>
</dbReference>
<feature type="compositionally biased region" description="Acidic residues" evidence="8">
    <location>
        <begin position="281"/>
        <end position="300"/>
    </location>
</feature>
<accession>A0A8T2WUV0</accession>
<dbReference type="PRINTS" id="PR00019">
    <property type="entry name" value="LEURICHRPT"/>
</dbReference>
<dbReference type="InterPro" id="IPR046956">
    <property type="entry name" value="RLP23-like"/>
</dbReference>
<feature type="transmembrane region" description="Helical" evidence="9">
    <location>
        <begin position="222"/>
        <end position="242"/>
    </location>
</feature>
<dbReference type="SUPFAM" id="SSF52058">
    <property type="entry name" value="L domain-like"/>
    <property type="match status" value="1"/>
</dbReference>
<organism evidence="10 11">
    <name type="scientific">Populus deltoides</name>
    <name type="common">Eastern poplar</name>
    <name type="synonym">Eastern cottonwood</name>
    <dbReference type="NCBI Taxonomy" id="3696"/>
    <lineage>
        <taxon>Eukaryota</taxon>
        <taxon>Viridiplantae</taxon>
        <taxon>Streptophyta</taxon>
        <taxon>Embryophyta</taxon>
        <taxon>Tracheophyta</taxon>
        <taxon>Spermatophyta</taxon>
        <taxon>Magnoliopsida</taxon>
        <taxon>eudicotyledons</taxon>
        <taxon>Gunneridae</taxon>
        <taxon>Pentapetalae</taxon>
        <taxon>rosids</taxon>
        <taxon>fabids</taxon>
        <taxon>Malpighiales</taxon>
        <taxon>Salicaceae</taxon>
        <taxon>Saliceae</taxon>
        <taxon>Populus</taxon>
    </lineage>
</organism>
<evidence type="ECO:0000256" key="2">
    <source>
        <dbReference type="ARBA" id="ARBA00022692"/>
    </source>
</evidence>
<evidence type="ECO:0000256" key="3">
    <source>
        <dbReference type="ARBA" id="ARBA00022729"/>
    </source>
</evidence>
<evidence type="ECO:0000313" key="10">
    <source>
        <dbReference type="EMBL" id="KAH8484618.1"/>
    </source>
</evidence>
<dbReference type="InterPro" id="IPR032675">
    <property type="entry name" value="LRR_dom_sf"/>
</dbReference>
<evidence type="ECO:0000256" key="1">
    <source>
        <dbReference type="ARBA" id="ARBA00004479"/>
    </source>
</evidence>
<keyword evidence="3" id="KW-0732">Signal</keyword>
<name>A0A8T2WUV0_POPDE</name>
<feature type="region of interest" description="Disordered" evidence="8">
    <location>
        <begin position="278"/>
        <end position="300"/>
    </location>
</feature>
<comment type="subcellular location">
    <subcellularLocation>
        <location evidence="1">Membrane</location>
        <topology evidence="1">Single-pass type I membrane protein</topology>
    </subcellularLocation>
</comment>
<keyword evidence="7" id="KW-0325">Glycoprotein</keyword>
<keyword evidence="4 9" id="KW-1133">Transmembrane helix</keyword>
<evidence type="ECO:0000256" key="6">
    <source>
        <dbReference type="ARBA" id="ARBA00023170"/>
    </source>
</evidence>
<evidence type="ECO:0000256" key="4">
    <source>
        <dbReference type="ARBA" id="ARBA00022989"/>
    </source>
</evidence>
<evidence type="ECO:0000256" key="5">
    <source>
        <dbReference type="ARBA" id="ARBA00023136"/>
    </source>
</evidence>
<dbReference type="AlphaFoldDB" id="A0A8T2WUV0"/>
<dbReference type="GO" id="GO:0016020">
    <property type="term" value="C:membrane"/>
    <property type="evidence" value="ECO:0007669"/>
    <property type="project" value="UniProtKB-SubCell"/>
</dbReference>
<evidence type="ECO:0000256" key="9">
    <source>
        <dbReference type="SAM" id="Phobius"/>
    </source>
</evidence>
<keyword evidence="11" id="KW-1185">Reference proteome</keyword>
<dbReference type="Pfam" id="PF13855">
    <property type="entry name" value="LRR_8"/>
    <property type="match status" value="1"/>
</dbReference>
<dbReference type="PROSITE" id="PS51450">
    <property type="entry name" value="LRR"/>
    <property type="match status" value="1"/>
</dbReference>
<reference evidence="10" key="1">
    <citation type="journal article" date="2021" name="J. Hered.">
        <title>Genome Assembly of Salicaceae Populus deltoides (Eastern Cottonwood) I-69 Based on Nanopore Sequencing and Hi-C Technologies.</title>
        <authorList>
            <person name="Bai S."/>
            <person name="Wu H."/>
            <person name="Zhang J."/>
            <person name="Pan Z."/>
            <person name="Zhao W."/>
            <person name="Li Z."/>
            <person name="Tong C."/>
        </authorList>
    </citation>
    <scope>NUCLEOTIDE SEQUENCE</scope>
    <source>
        <tissue evidence="10">Leaf</tissue>
    </source>
</reference>
<evidence type="ECO:0000313" key="11">
    <source>
        <dbReference type="Proteomes" id="UP000807159"/>
    </source>
</evidence>
<protein>
    <submittedName>
        <fullName evidence="10">Uncharacterized protein</fullName>
    </submittedName>
</protein>
<evidence type="ECO:0000256" key="7">
    <source>
        <dbReference type="ARBA" id="ARBA00023180"/>
    </source>
</evidence>
<dbReference type="Gene3D" id="3.80.10.10">
    <property type="entry name" value="Ribonuclease Inhibitor"/>
    <property type="match status" value="1"/>
</dbReference>
<dbReference type="PANTHER" id="PTHR48063:SF96">
    <property type="entry name" value="LEUCINE-RICH REPEAT-CONTAINING N-TERMINAL PLANT-TYPE DOMAIN-CONTAINING PROTEIN"/>
    <property type="match status" value="1"/>
</dbReference>
<keyword evidence="2 9" id="KW-0812">Transmembrane</keyword>
<dbReference type="InterPro" id="IPR001611">
    <property type="entry name" value="Leu-rich_rpt"/>
</dbReference>
<sequence length="353" mass="39601">MSSLPQIKKLRLASCDLGMFPDLRNQSKLFHLDLSDNQITGPVPGWISELSLLQYLNLSRNLLVDLERPLSLPGLSILDLHHNQLQGSIPVPPSYITYVDYSSNKFSSFIPPNIGTWPRLQIVDLAFNQFRGNLPNICLKTWEGMMEGGNRSLEHIRYDPLKLTNGLLVGRIPTGNQFQTFSSDSFEGNQGLCGPPLIACSKTNESKSTRGSNQRKEFDWQFIVPGLGFGLGSGIVVAPLLFSKKINKLYDDRIDKILLVLLPMLGFRYYARGDWRIQPEETSEEEDNTDAADDDNDDEVEVDNEDYFGGRYCVFCTKLDITIKKVIHDPKCVCYQSPPISSSSSSFSSFSPS</sequence>
<comment type="caution">
    <text evidence="10">The sequence shown here is derived from an EMBL/GenBank/DDBJ whole genome shotgun (WGS) entry which is preliminary data.</text>
</comment>
<keyword evidence="6" id="KW-0675">Receptor</keyword>
<gene>
    <name evidence="10" type="ORF">H0E87_026391</name>
</gene>